<dbReference type="InterPro" id="IPR001128">
    <property type="entry name" value="Cyt_P450"/>
</dbReference>
<comment type="similarity">
    <text evidence="4">Belongs to the cytochrome P450 family.</text>
</comment>
<evidence type="ECO:0000256" key="1">
    <source>
        <dbReference type="ARBA" id="ARBA00001971"/>
    </source>
</evidence>
<keyword evidence="11" id="KW-0503">Monooxygenase</keyword>
<keyword evidence="15" id="KW-1185">Reference proteome</keyword>
<organism evidence="14 15">
    <name type="scientific">Jaminaea rosea</name>
    <dbReference type="NCBI Taxonomy" id="1569628"/>
    <lineage>
        <taxon>Eukaryota</taxon>
        <taxon>Fungi</taxon>
        <taxon>Dikarya</taxon>
        <taxon>Basidiomycota</taxon>
        <taxon>Ustilaginomycotina</taxon>
        <taxon>Exobasidiomycetes</taxon>
        <taxon>Microstromatales</taxon>
        <taxon>Microstromatales incertae sedis</taxon>
        <taxon>Jaminaea</taxon>
    </lineage>
</organism>
<feature type="binding site" description="axial binding residue" evidence="13">
    <location>
        <position position="425"/>
    </location>
    <ligand>
        <name>heme</name>
        <dbReference type="ChEBI" id="CHEBI:30413"/>
    </ligand>
    <ligandPart>
        <name>Fe</name>
        <dbReference type="ChEBI" id="CHEBI:18248"/>
    </ligandPart>
</feature>
<evidence type="ECO:0000256" key="13">
    <source>
        <dbReference type="PIRSR" id="PIRSR602401-1"/>
    </source>
</evidence>
<sequence>MSLLLYGFAFVGLLLYSIWPKRRLAPGPPRLPIVGSLPFIDQSKHLLEQAPAWREKYGGVVQVSLGMADWLLITKVADARQLLYGTAVEDRPRLMLYHDEIHPERWLGPAAKADEWILATRRVTGQLVRTVGDHGGEHAAKMMLEWLEFHLKEQPDFERTLWHFAVANALESAYGIQLESASQAAEFDELQDLIDTGRHMMTAFDPQSEPTVFFPFVEHLNPSRTRTIKARGAAMYAEWETRAKRLGGKVREMGKNAKASQFDLAGRDKEYSMTEDELDYQGALLLVGTLDTVYHTSVLAAACFAYLGDAQQQIREEVDALSAQGAPASQSPKLVAFLRETLRLYPFAATGFPRQTSKPLPLPGRSDKVLPVGTVLVPLTMTLARDQEYWGPDAEEHNYRRFMEDDTLKAQPFPVFGYGYGRRACPGYRLAEVMMANAIGGLLSRYELSFEGRDSGETDATATLDETLRIKLRGNVFMMDLPRCRTTRRRDCPM</sequence>
<evidence type="ECO:0000256" key="7">
    <source>
        <dbReference type="ARBA" id="ARBA00022723"/>
    </source>
</evidence>
<comment type="subcellular location">
    <subcellularLocation>
        <location evidence="2">Membrane</location>
    </subcellularLocation>
</comment>
<dbReference type="PRINTS" id="PR00463">
    <property type="entry name" value="EP450I"/>
</dbReference>
<dbReference type="EMBL" id="KZ819667">
    <property type="protein sequence ID" value="PWN27655.1"/>
    <property type="molecule type" value="Genomic_DNA"/>
</dbReference>
<proteinExistence type="inferred from homology"/>
<dbReference type="PRINTS" id="PR00385">
    <property type="entry name" value="P450"/>
</dbReference>
<evidence type="ECO:0000256" key="12">
    <source>
        <dbReference type="ARBA" id="ARBA00023136"/>
    </source>
</evidence>
<dbReference type="GO" id="GO:0004497">
    <property type="term" value="F:monooxygenase activity"/>
    <property type="evidence" value="ECO:0007669"/>
    <property type="project" value="UniProtKB-KW"/>
</dbReference>
<dbReference type="GO" id="GO:0020037">
    <property type="term" value="F:heme binding"/>
    <property type="evidence" value="ECO:0007669"/>
    <property type="project" value="InterPro"/>
</dbReference>
<dbReference type="GO" id="GO:0016020">
    <property type="term" value="C:membrane"/>
    <property type="evidence" value="ECO:0007669"/>
    <property type="project" value="UniProtKB-SubCell"/>
</dbReference>
<dbReference type="PANTHER" id="PTHR46300:SF2">
    <property type="entry name" value="CYTOCHROME P450 MONOOXYGENASE ALNH-RELATED"/>
    <property type="match status" value="1"/>
</dbReference>
<dbReference type="Proteomes" id="UP000245884">
    <property type="component" value="Unassembled WGS sequence"/>
</dbReference>
<keyword evidence="7 13" id="KW-0479">Metal-binding</keyword>
<dbReference type="SUPFAM" id="SSF48264">
    <property type="entry name" value="Cytochrome P450"/>
    <property type="match status" value="1"/>
</dbReference>
<keyword evidence="10 13" id="KW-0408">Iron</keyword>
<dbReference type="InterPro" id="IPR036396">
    <property type="entry name" value="Cyt_P450_sf"/>
</dbReference>
<name>A0A316UX08_9BASI</name>
<evidence type="ECO:0000256" key="4">
    <source>
        <dbReference type="ARBA" id="ARBA00010617"/>
    </source>
</evidence>
<dbReference type="RefSeq" id="XP_025362267.1">
    <property type="nucleotide sequence ID" value="XM_025506110.1"/>
</dbReference>
<accession>A0A316UX08</accession>
<reference evidence="14 15" key="1">
    <citation type="journal article" date="2018" name="Mol. Biol. Evol.">
        <title>Broad Genomic Sampling Reveals a Smut Pathogenic Ancestry of the Fungal Clade Ustilaginomycotina.</title>
        <authorList>
            <person name="Kijpornyongpan T."/>
            <person name="Mondo S.J."/>
            <person name="Barry K."/>
            <person name="Sandor L."/>
            <person name="Lee J."/>
            <person name="Lipzen A."/>
            <person name="Pangilinan J."/>
            <person name="LaButti K."/>
            <person name="Hainaut M."/>
            <person name="Henrissat B."/>
            <person name="Grigoriev I.V."/>
            <person name="Spatafora J.W."/>
            <person name="Aime M.C."/>
        </authorList>
    </citation>
    <scope>NUCLEOTIDE SEQUENCE [LARGE SCALE GENOMIC DNA]</scope>
    <source>
        <strain evidence="14 15">MCA 5214</strain>
    </source>
</reference>
<keyword evidence="8" id="KW-1133">Transmembrane helix</keyword>
<dbReference type="Gene3D" id="1.10.630.10">
    <property type="entry name" value="Cytochrome P450"/>
    <property type="match status" value="1"/>
</dbReference>
<dbReference type="InterPro" id="IPR002401">
    <property type="entry name" value="Cyt_P450_E_grp-I"/>
</dbReference>
<keyword evidence="12" id="KW-0472">Membrane</keyword>
<evidence type="ECO:0000256" key="11">
    <source>
        <dbReference type="ARBA" id="ARBA00023033"/>
    </source>
</evidence>
<protein>
    <submittedName>
        <fullName evidence="14">Cytochrome P450</fullName>
    </submittedName>
</protein>
<evidence type="ECO:0000256" key="8">
    <source>
        <dbReference type="ARBA" id="ARBA00022989"/>
    </source>
</evidence>
<dbReference type="InterPro" id="IPR050364">
    <property type="entry name" value="Cytochrome_P450_fung"/>
</dbReference>
<evidence type="ECO:0000256" key="6">
    <source>
        <dbReference type="ARBA" id="ARBA00022692"/>
    </source>
</evidence>
<dbReference type="GeneID" id="37027933"/>
<dbReference type="GO" id="GO:0005506">
    <property type="term" value="F:iron ion binding"/>
    <property type="evidence" value="ECO:0007669"/>
    <property type="project" value="InterPro"/>
</dbReference>
<evidence type="ECO:0000256" key="3">
    <source>
        <dbReference type="ARBA" id="ARBA00005179"/>
    </source>
</evidence>
<dbReference type="GO" id="GO:0016705">
    <property type="term" value="F:oxidoreductase activity, acting on paired donors, with incorporation or reduction of molecular oxygen"/>
    <property type="evidence" value="ECO:0007669"/>
    <property type="project" value="InterPro"/>
</dbReference>
<gene>
    <name evidence="14" type="ORF">BDZ90DRAFT_232072</name>
</gene>
<keyword evidence="5 13" id="KW-0349">Heme</keyword>
<dbReference type="STRING" id="1569628.A0A316UX08"/>
<dbReference type="AlphaFoldDB" id="A0A316UX08"/>
<dbReference type="OrthoDB" id="2789670at2759"/>
<comment type="cofactor">
    <cofactor evidence="1 13">
        <name>heme</name>
        <dbReference type="ChEBI" id="CHEBI:30413"/>
    </cofactor>
</comment>
<evidence type="ECO:0000256" key="9">
    <source>
        <dbReference type="ARBA" id="ARBA00023002"/>
    </source>
</evidence>
<dbReference type="PANTHER" id="PTHR46300">
    <property type="entry name" value="P450, PUTATIVE (EUROFUNG)-RELATED-RELATED"/>
    <property type="match status" value="1"/>
</dbReference>
<evidence type="ECO:0000256" key="10">
    <source>
        <dbReference type="ARBA" id="ARBA00023004"/>
    </source>
</evidence>
<evidence type="ECO:0000313" key="14">
    <source>
        <dbReference type="EMBL" id="PWN27655.1"/>
    </source>
</evidence>
<evidence type="ECO:0000256" key="2">
    <source>
        <dbReference type="ARBA" id="ARBA00004370"/>
    </source>
</evidence>
<dbReference type="Pfam" id="PF00067">
    <property type="entry name" value="p450"/>
    <property type="match status" value="1"/>
</dbReference>
<evidence type="ECO:0000313" key="15">
    <source>
        <dbReference type="Proteomes" id="UP000245884"/>
    </source>
</evidence>
<comment type="pathway">
    <text evidence="3">Secondary metabolite biosynthesis.</text>
</comment>
<evidence type="ECO:0000256" key="5">
    <source>
        <dbReference type="ARBA" id="ARBA00022617"/>
    </source>
</evidence>
<keyword evidence="6" id="KW-0812">Transmembrane</keyword>
<keyword evidence="9" id="KW-0560">Oxidoreductase</keyword>